<gene>
    <name evidence="2" type="ORF">WH297_22990</name>
</gene>
<comment type="caution">
    <text evidence="2">The sequence shown here is derived from an EMBL/GenBank/DDBJ whole genome shotgun (WGS) entry which is preliminary data.</text>
</comment>
<evidence type="ECO:0000313" key="3">
    <source>
        <dbReference type="Proteomes" id="UP001375812"/>
    </source>
</evidence>
<dbReference type="RefSeq" id="WP_339561754.1">
    <property type="nucleotide sequence ID" value="NZ_JBBGZH010000002.1"/>
</dbReference>
<dbReference type="Proteomes" id="UP001375812">
    <property type="component" value="Unassembled WGS sequence"/>
</dbReference>
<keyword evidence="3" id="KW-1185">Reference proteome</keyword>
<feature type="compositionally biased region" description="Basic and acidic residues" evidence="1">
    <location>
        <begin position="69"/>
        <end position="89"/>
    </location>
</feature>
<sequence length="89" mass="9938">MRITASTMRITETKDENLNFLGGILEFLEAPPHCTCNPKMQSKNYEQSSHVAREIVVSSVKGKKKRALQMKDAKEVQARSDRGTRTAGS</sequence>
<dbReference type="EMBL" id="JBBGZH010000002">
    <property type="protein sequence ID" value="MEJ5022583.1"/>
    <property type="molecule type" value="Genomic_DNA"/>
</dbReference>
<protein>
    <submittedName>
        <fullName evidence="2">Uncharacterized protein</fullName>
    </submittedName>
</protein>
<feature type="region of interest" description="Disordered" evidence="1">
    <location>
        <begin position="62"/>
        <end position="89"/>
    </location>
</feature>
<accession>A0ABU8PJZ6</accession>
<proteinExistence type="predicted"/>
<evidence type="ECO:0000313" key="2">
    <source>
        <dbReference type="EMBL" id="MEJ5022583.1"/>
    </source>
</evidence>
<organism evidence="2 3">
    <name type="scientific">Ochrobactrum vermis</name>
    <dbReference type="NCBI Taxonomy" id="1827297"/>
    <lineage>
        <taxon>Bacteria</taxon>
        <taxon>Pseudomonadati</taxon>
        <taxon>Pseudomonadota</taxon>
        <taxon>Alphaproteobacteria</taxon>
        <taxon>Hyphomicrobiales</taxon>
        <taxon>Brucellaceae</taxon>
        <taxon>Brucella/Ochrobactrum group</taxon>
        <taxon>Ochrobactrum</taxon>
    </lineage>
</organism>
<reference evidence="2 3" key="1">
    <citation type="submission" date="2023-12" db="EMBL/GenBank/DDBJ databases">
        <title>Gut-associated functions are favored during microbiome assembly across C. elegans life.</title>
        <authorList>
            <person name="Zimmermann J."/>
        </authorList>
    </citation>
    <scope>NUCLEOTIDE SEQUENCE [LARGE SCALE GENOMIC DNA]</scope>
    <source>
        <strain evidence="2 3">MYb71</strain>
    </source>
</reference>
<name>A0ABU8PJZ6_9HYPH</name>
<evidence type="ECO:0000256" key="1">
    <source>
        <dbReference type="SAM" id="MobiDB-lite"/>
    </source>
</evidence>